<dbReference type="EMBL" id="SMKZ01000007">
    <property type="protein sequence ID" value="TDE12624.1"/>
    <property type="molecule type" value="Genomic_DNA"/>
</dbReference>
<dbReference type="RefSeq" id="WP_131892871.1">
    <property type="nucleotide sequence ID" value="NZ_SMKZ01000007.1"/>
</dbReference>
<evidence type="ECO:0000256" key="3">
    <source>
        <dbReference type="PROSITE-ProRule" id="PRU00289"/>
    </source>
</evidence>
<dbReference type="PANTHER" id="PTHR22683">
    <property type="entry name" value="SPORULATION PROTEIN RELATED"/>
    <property type="match status" value="1"/>
</dbReference>
<dbReference type="GO" id="GO:0005524">
    <property type="term" value="F:ATP binding"/>
    <property type="evidence" value="ECO:0007669"/>
    <property type="project" value="UniProtKB-UniRule"/>
</dbReference>
<dbReference type="GO" id="GO:0003677">
    <property type="term" value="F:DNA binding"/>
    <property type="evidence" value="ECO:0007669"/>
    <property type="project" value="InterPro"/>
</dbReference>
<sequence>MVNALRFLRAVLVLPRPVVGGAVSVLTGWWLIRLLWRFKAPVAVVCAGLYAYSAFGWLGVVMLVVALPLLSLTWRAVHPRSHGWFVGRMVARHRLRHVHRPRWAAVIRACELHKTTPTGDTLTPSLDKVSLAPVGDMLHVRLLPGQAPADYARQADDLAHALGVPEVRVASSAPGRVELTLVERNVLAEPVVLDDVPAVTDLRVVRFAIGEDGEWRTRNYANVSAEVGGGVPGSGKTAGETSLACGLIQNPAVQYVVIDGKGGEDWSWIVPRAAAYSAEDEHLDTVLQVVEQVHGLMRHRLKTQKTLRGEANFWNLPLEAQHPVVFLVVDEVQTFTDTKGMDPDTKATAQRITARLSALVKKGRSAGIITRLLTQKPTADAIPTGIRDNASVRTAWRVMSRESAEAILGPVVNDADVSPVDIGEAHRGVAVVATDTGRLERVRFPLVDEHTAQAIATRTTALRRDLTDLGTPAPDTDTEDSEQGDGADQGETEGEAAGVRT</sequence>
<gene>
    <name evidence="7" type="ORF">E1269_07250</name>
</gene>
<evidence type="ECO:0000256" key="5">
    <source>
        <dbReference type="SAM" id="Phobius"/>
    </source>
</evidence>
<comment type="caution">
    <text evidence="7">The sequence shown here is derived from an EMBL/GenBank/DDBJ whole genome shotgun (WGS) entry which is preliminary data.</text>
</comment>
<accession>A0A4R5DKV0</accession>
<feature type="region of interest" description="Disordered" evidence="4">
    <location>
        <begin position="462"/>
        <end position="501"/>
    </location>
</feature>
<protein>
    <recommendedName>
        <fullName evidence="6">FtsK domain-containing protein</fullName>
    </recommendedName>
</protein>
<reference evidence="7 8" key="1">
    <citation type="submission" date="2019-03" db="EMBL/GenBank/DDBJ databases">
        <title>Draft genome sequences of novel Actinobacteria.</title>
        <authorList>
            <person name="Sahin N."/>
            <person name="Ay H."/>
            <person name="Saygin H."/>
        </authorList>
    </citation>
    <scope>NUCLEOTIDE SEQUENCE [LARGE SCALE GENOMIC DNA]</scope>
    <source>
        <strain evidence="7 8">5K138</strain>
    </source>
</reference>
<dbReference type="InterPro" id="IPR002543">
    <property type="entry name" value="FtsK_dom"/>
</dbReference>
<keyword evidence="1 3" id="KW-0547">Nucleotide-binding</keyword>
<feature type="compositionally biased region" description="Acidic residues" evidence="4">
    <location>
        <begin position="476"/>
        <end position="494"/>
    </location>
</feature>
<keyword evidence="8" id="KW-1185">Reference proteome</keyword>
<dbReference type="AlphaFoldDB" id="A0A4R5DKV0"/>
<dbReference type="Proteomes" id="UP000294739">
    <property type="component" value="Unassembled WGS sequence"/>
</dbReference>
<keyword evidence="5" id="KW-0472">Membrane</keyword>
<evidence type="ECO:0000259" key="6">
    <source>
        <dbReference type="PROSITE" id="PS50901"/>
    </source>
</evidence>
<feature type="transmembrane region" description="Helical" evidence="5">
    <location>
        <begin position="7"/>
        <end position="32"/>
    </location>
</feature>
<organism evidence="7 8">
    <name type="scientific">Jiangella asiatica</name>
    <dbReference type="NCBI Taxonomy" id="2530372"/>
    <lineage>
        <taxon>Bacteria</taxon>
        <taxon>Bacillati</taxon>
        <taxon>Actinomycetota</taxon>
        <taxon>Actinomycetes</taxon>
        <taxon>Jiangellales</taxon>
        <taxon>Jiangellaceae</taxon>
        <taxon>Jiangella</taxon>
    </lineage>
</organism>
<keyword evidence="5" id="KW-0812">Transmembrane</keyword>
<feature type="binding site" evidence="3">
    <location>
        <begin position="230"/>
        <end position="237"/>
    </location>
    <ligand>
        <name>ATP</name>
        <dbReference type="ChEBI" id="CHEBI:30616"/>
    </ligand>
</feature>
<dbReference type="Gene3D" id="3.40.50.300">
    <property type="entry name" value="P-loop containing nucleotide triphosphate hydrolases"/>
    <property type="match status" value="1"/>
</dbReference>
<evidence type="ECO:0000256" key="1">
    <source>
        <dbReference type="ARBA" id="ARBA00022741"/>
    </source>
</evidence>
<dbReference type="PROSITE" id="PS50901">
    <property type="entry name" value="FTSK"/>
    <property type="match status" value="1"/>
</dbReference>
<proteinExistence type="predicted"/>
<dbReference type="InParanoid" id="A0A4R5DKV0"/>
<keyword evidence="2 3" id="KW-0067">ATP-binding</keyword>
<keyword evidence="5" id="KW-1133">Transmembrane helix</keyword>
<dbReference type="InterPro" id="IPR027417">
    <property type="entry name" value="P-loop_NTPase"/>
</dbReference>
<evidence type="ECO:0000256" key="2">
    <source>
        <dbReference type="ARBA" id="ARBA00022840"/>
    </source>
</evidence>
<dbReference type="PANTHER" id="PTHR22683:SF41">
    <property type="entry name" value="DNA TRANSLOCASE FTSK"/>
    <property type="match status" value="1"/>
</dbReference>
<dbReference type="SUPFAM" id="SSF52540">
    <property type="entry name" value="P-loop containing nucleoside triphosphate hydrolases"/>
    <property type="match status" value="1"/>
</dbReference>
<dbReference type="OrthoDB" id="3315716at2"/>
<feature type="transmembrane region" description="Helical" evidence="5">
    <location>
        <begin position="52"/>
        <end position="72"/>
    </location>
</feature>
<evidence type="ECO:0000256" key="4">
    <source>
        <dbReference type="SAM" id="MobiDB-lite"/>
    </source>
</evidence>
<dbReference type="InterPro" id="IPR050206">
    <property type="entry name" value="FtsK/SpoIIIE/SftA"/>
</dbReference>
<feature type="domain" description="FtsK" evidence="6">
    <location>
        <begin position="210"/>
        <end position="405"/>
    </location>
</feature>
<evidence type="ECO:0000313" key="7">
    <source>
        <dbReference type="EMBL" id="TDE12624.1"/>
    </source>
</evidence>
<name>A0A4R5DKV0_9ACTN</name>
<evidence type="ECO:0000313" key="8">
    <source>
        <dbReference type="Proteomes" id="UP000294739"/>
    </source>
</evidence>